<dbReference type="InterPro" id="IPR001567">
    <property type="entry name" value="Pept_M3A_M3B_dom"/>
</dbReference>
<dbReference type="InterPro" id="IPR045090">
    <property type="entry name" value="Pept_M3A_M3B"/>
</dbReference>
<organism evidence="12 13">
    <name type="scientific">Symmachiella dynata</name>
    <dbReference type="NCBI Taxonomy" id="2527995"/>
    <lineage>
        <taxon>Bacteria</taxon>
        <taxon>Pseudomonadati</taxon>
        <taxon>Planctomycetota</taxon>
        <taxon>Planctomycetia</taxon>
        <taxon>Planctomycetales</taxon>
        <taxon>Planctomycetaceae</taxon>
        <taxon>Symmachiella</taxon>
    </lineage>
</organism>
<evidence type="ECO:0000256" key="2">
    <source>
        <dbReference type="ARBA" id="ARBA00022670"/>
    </source>
</evidence>
<dbReference type="Pfam" id="PF01432">
    <property type="entry name" value="Peptidase_M3"/>
    <property type="match status" value="1"/>
</dbReference>
<dbReference type="GO" id="GO:0005829">
    <property type="term" value="C:cytosol"/>
    <property type="evidence" value="ECO:0007669"/>
    <property type="project" value="UniProtKB-ARBA"/>
</dbReference>
<dbReference type="Pfam" id="PF19310">
    <property type="entry name" value="TOP_N"/>
    <property type="match status" value="1"/>
</dbReference>
<dbReference type="RefSeq" id="WP_145379573.1">
    <property type="nucleotide sequence ID" value="NZ_CP036276.1"/>
</dbReference>
<evidence type="ECO:0000256" key="1">
    <source>
        <dbReference type="ARBA" id="ARBA00006040"/>
    </source>
</evidence>
<dbReference type="PANTHER" id="PTHR11804">
    <property type="entry name" value="PROTEASE M3 THIMET OLIGOPEPTIDASE-RELATED"/>
    <property type="match status" value="1"/>
</dbReference>
<dbReference type="PANTHER" id="PTHR11804:SF83">
    <property type="entry name" value="LD37516P"/>
    <property type="match status" value="1"/>
</dbReference>
<dbReference type="FunFam" id="3.40.390.10:FF:000009">
    <property type="entry name" value="Oligopeptidase A"/>
    <property type="match status" value="1"/>
</dbReference>
<dbReference type="InterPro" id="IPR024077">
    <property type="entry name" value="Neurolysin/TOP_dom2"/>
</dbReference>
<dbReference type="EC" id="3.4.24.70" evidence="8"/>
<dbReference type="SUPFAM" id="SSF55486">
    <property type="entry name" value="Metalloproteases ('zincins'), catalytic domain"/>
    <property type="match status" value="1"/>
</dbReference>
<dbReference type="GO" id="GO:0046872">
    <property type="term" value="F:metal ion binding"/>
    <property type="evidence" value="ECO:0007669"/>
    <property type="project" value="UniProtKB-UniRule"/>
</dbReference>
<evidence type="ECO:0000256" key="5">
    <source>
        <dbReference type="ARBA" id="ARBA00022833"/>
    </source>
</evidence>
<evidence type="ECO:0000259" key="10">
    <source>
        <dbReference type="Pfam" id="PF01432"/>
    </source>
</evidence>
<feature type="domain" description="Oligopeptidase A N-terminal" evidence="11">
    <location>
        <begin position="35"/>
        <end position="155"/>
    </location>
</feature>
<accession>A0A517ZX26</accession>
<evidence type="ECO:0000256" key="3">
    <source>
        <dbReference type="ARBA" id="ARBA00022723"/>
    </source>
</evidence>
<evidence type="ECO:0000313" key="12">
    <source>
        <dbReference type="EMBL" id="QDU46985.1"/>
    </source>
</evidence>
<name>A0A517ZX26_9PLAN</name>
<comment type="similarity">
    <text evidence="1 9">Belongs to the peptidase M3 family.</text>
</comment>
<feature type="domain" description="Peptidase M3A/M3B catalytic" evidence="10">
    <location>
        <begin position="239"/>
        <end position="694"/>
    </location>
</feature>
<dbReference type="Gene3D" id="1.10.1370.10">
    <property type="entry name" value="Neurolysin, domain 3"/>
    <property type="match status" value="1"/>
</dbReference>
<dbReference type="Gene3D" id="3.40.390.10">
    <property type="entry name" value="Collagenase (Catalytic Domain)"/>
    <property type="match status" value="1"/>
</dbReference>
<keyword evidence="6 9" id="KW-0482">Metalloprotease</keyword>
<keyword evidence="3 9" id="KW-0479">Metal-binding</keyword>
<dbReference type="GO" id="GO:0006518">
    <property type="term" value="P:peptide metabolic process"/>
    <property type="evidence" value="ECO:0007669"/>
    <property type="project" value="TreeGrafter"/>
</dbReference>
<dbReference type="EMBL" id="CP036276">
    <property type="protein sequence ID" value="QDU46985.1"/>
    <property type="molecule type" value="Genomic_DNA"/>
</dbReference>
<dbReference type="GO" id="GO:0004222">
    <property type="term" value="F:metalloendopeptidase activity"/>
    <property type="evidence" value="ECO:0007669"/>
    <property type="project" value="UniProtKB-EC"/>
</dbReference>
<evidence type="ECO:0000256" key="8">
    <source>
        <dbReference type="ARBA" id="ARBA00026100"/>
    </source>
</evidence>
<evidence type="ECO:0000256" key="6">
    <source>
        <dbReference type="ARBA" id="ARBA00023049"/>
    </source>
</evidence>
<keyword evidence="13" id="KW-1185">Reference proteome</keyword>
<keyword evidence="5 9" id="KW-0862">Zinc</keyword>
<dbReference type="GO" id="GO:0006508">
    <property type="term" value="P:proteolysis"/>
    <property type="evidence" value="ECO:0007669"/>
    <property type="project" value="UniProtKB-KW"/>
</dbReference>
<evidence type="ECO:0000256" key="9">
    <source>
        <dbReference type="RuleBase" id="RU003435"/>
    </source>
</evidence>
<dbReference type="InterPro" id="IPR024079">
    <property type="entry name" value="MetalloPept_cat_dom_sf"/>
</dbReference>
<dbReference type="InterPro" id="IPR045666">
    <property type="entry name" value="OpdA_N"/>
</dbReference>
<evidence type="ECO:0000313" key="13">
    <source>
        <dbReference type="Proteomes" id="UP000319383"/>
    </source>
</evidence>
<proteinExistence type="inferred from homology"/>
<comment type="cofactor">
    <cofactor evidence="9">
        <name>Zn(2+)</name>
        <dbReference type="ChEBI" id="CHEBI:29105"/>
    </cofactor>
    <text evidence="9">Binds 1 zinc ion.</text>
</comment>
<gene>
    <name evidence="12" type="primary">prlC</name>
    <name evidence="12" type="ORF">Mal52_55130</name>
</gene>
<sequence length="697" mass="77914">MTSNTDTLEYNPLLQHAGLPLFNAIQPEHVVPAVKHCIAEAEKQLADIEQNATPTWDGIMQPLEELDQPFEQAWGPVGHLLSVQNSPEIREAHETVLQDVVNFGLRVGQSQPIYKALKAIKDGDVWATLSETQRRIVDDKLLNAELAGVGLEGEALERFNQIARDLSKLSTDFSNHVLDATKAWSLTVTAAADVEGWPESLKQLTAQSYNQAKDEDEPAATPEAGPWRVTLDGPVVQPFLQHSRNRGQREQVFRAYLTRASSGEWDNTDIITRTLQLRQQKAALLGYQNFAQLSLAKKMAPSVEAVLTLSEELRAASYDNAQQDLEDLKELAAASGQTEELLHWDVAFWAERLREQKFDYTDEELRPYFALPNVLEGMFGLVRRLFGIVVTAADGEAPVWQKDVRYFKIADEDGTPLAAFYLDPYSRPENKRGGAWMDDCLSRRMLDGEVQLPVAHLVCNSTPPVGDKPSLMTFREVETLFHEFGHGLQHMLTTVNEADASGINGVEWDAVELPSQFMENWCYHKPTLIGMTSHVETGEPLPDELFEKICAARNFRAGSMMLRQLSFGITDLELHSNFDPDGTETIFDVQRRVAETTSVLPLLPEDRFLCAFSHIFAGGYAAGYYSYKWAEVLSADAFSAFEDAGLEDEAAVADTGRRFRNTILSQGGSRHPMEVFEDFRGRQPSTEALLRHNGLLG</sequence>
<reference evidence="12 13" key="1">
    <citation type="submission" date="2019-02" db="EMBL/GenBank/DDBJ databases">
        <title>Deep-cultivation of Planctomycetes and their phenomic and genomic characterization uncovers novel biology.</title>
        <authorList>
            <person name="Wiegand S."/>
            <person name="Jogler M."/>
            <person name="Boedeker C."/>
            <person name="Pinto D."/>
            <person name="Vollmers J."/>
            <person name="Rivas-Marin E."/>
            <person name="Kohn T."/>
            <person name="Peeters S.H."/>
            <person name="Heuer A."/>
            <person name="Rast P."/>
            <person name="Oberbeckmann S."/>
            <person name="Bunk B."/>
            <person name="Jeske O."/>
            <person name="Meyerdierks A."/>
            <person name="Storesund J.E."/>
            <person name="Kallscheuer N."/>
            <person name="Luecker S."/>
            <person name="Lage O.M."/>
            <person name="Pohl T."/>
            <person name="Merkel B.J."/>
            <person name="Hornburger P."/>
            <person name="Mueller R.-W."/>
            <person name="Bruemmer F."/>
            <person name="Labrenz M."/>
            <person name="Spormann A.M."/>
            <person name="Op den Camp H."/>
            <person name="Overmann J."/>
            <person name="Amann R."/>
            <person name="Jetten M.S.M."/>
            <person name="Mascher T."/>
            <person name="Medema M.H."/>
            <person name="Devos D.P."/>
            <person name="Kaster A.-K."/>
            <person name="Ovreas L."/>
            <person name="Rohde M."/>
            <person name="Galperin M.Y."/>
            <person name="Jogler C."/>
        </authorList>
    </citation>
    <scope>NUCLEOTIDE SEQUENCE [LARGE SCALE GENOMIC DNA]</scope>
    <source>
        <strain evidence="12 13">Mal52</strain>
    </source>
</reference>
<dbReference type="KEGG" id="sdyn:Mal52_55130"/>
<comment type="catalytic activity">
    <reaction evidence="7">
        <text>Hydrolysis of oligopeptides, with broad specificity. Gly or Ala commonly occur as P1 or P1' residues, but more distant residues are also important, as is shown by the fact that Z-Gly-Pro-Gly-|-Gly-Pro-Ala is cleaved, but not Z-(Gly)(5).</text>
        <dbReference type="EC" id="3.4.24.70"/>
    </reaction>
</comment>
<evidence type="ECO:0000259" key="11">
    <source>
        <dbReference type="Pfam" id="PF19310"/>
    </source>
</evidence>
<keyword evidence="4 9" id="KW-0378">Hydrolase</keyword>
<keyword evidence="2 9" id="KW-0645">Protease</keyword>
<dbReference type="InterPro" id="IPR034005">
    <property type="entry name" value="M3A_DCP"/>
</dbReference>
<dbReference type="AlphaFoldDB" id="A0A517ZX26"/>
<evidence type="ECO:0000256" key="4">
    <source>
        <dbReference type="ARBA" id="ARBA00022801"/>
    </source>
</evidence>
<dbReference type="CDD" id="cd06456">
    <property type="entry name" value="M3A_DCP"/>
    <property type="match status" value="1"/>
</dbReference>
<dbReference type="Proteomes" id="UP000319383">
    <property type="component" value="Chromosome"/>
</dbReference>
<evidence type="ECO:0000256" key="7">
    <source>
        <dbReference type="ARBA" id="ARBA00024603"/>
    </source>
</evidence>
<protein>
    <recommendedName>
        <fullName evidence="8">oligopeptidase A</fullName>
        <ecNumber evidence="8">3.4.24.70</ecNumber>
    </recommendedName>
</protein>